<dbReference type="PANTHER" id="PTHR33116">
    <property type="entry name" value="REVERSE TRANSCRIPTASE ZINC-BINDING DOMAIN-CONTAINING PROTEIN-RELATED-RELATED"/>
    <property type="match status" value="1"/>
</dbReference>
<dbReference type="PANTHER" id="PTHR33116:SF78">
    <property type="entry name" value="OS12G0587133 PROTEIN"/>
    <property type="match status" value="1"/>
</dbReference>
<sequence length="511" mass="58543">MLGHLVRSLGVGRFLDWGAVEARGSPGGLVVFWDNRVLVIRDGGGEWDDFLAESGDIRGLWGDPWCIRGDFNIIIYPRETRNCFRLSATMQRFSEIEELKLMRGFQIESPKGLEDLNQEVFGCVTNKKANALNWLGFWEGKEREAPLVGDEIVAKRLATEELRSGHCLKRFLGHLETSVSVAGNWLSGEEEIKEESLTWEEARSLECPFFEEEVFSALSALNEDKAPGTDEFTMAFWHLCWDFVNSEVLGFFKESFYLRQFERILNTTVLVLIPKNDGAYNLKDFKPISLVRSLYKFLAKVLANRLKKSGGKGSLFFSECFYQRRQILDTILIANEVIDSRLKINLEKSELISIGKVPIMEDLVDILGCKVGSLPSKYLGLPLGATFKSTTMWDLVEEMMQRKLARWKRQFLLEKLQRDFLWGGRPLENKPHLVSWHKICKPKAEGELGIWNLSILNKTLLGKWSWRFMSEGEPLWKKVIFSKCEVEEGGWCSMEVREGNGVGLWKAIRKG</sequence>
<dbReference type="EMBL" id="QGNW01000847">
    <property type="protein sequence ID" value="RVW60731.1"/>
    <property type="molecule type" value="Genomic_DNA"/>
</dbReference>
<comment type="caution">
    <text evidence="1">The sequence shown here is derived from an EMBL/GenBank/DDBJ whole genome shotgun (WGS) entry which is preliminary data.</text>
</comment>
<organism evidence="1 2">
    <name type="scientific">Vitis vinifera</name>
    <name type="common">Grape</name>
    <dbReference type="NCBI Taxonomy" id="29760"/>
    <lineage>
        <taxon>Eukaryota</taxon>
        <taxon>Viridiplantae</taxon>
        <taxon>Streptophyta</taxon>
        <taxon>Embryophyta</taxon>
        <taxon>Tracheophyta</taxon>
        <taxon>Spermatophyta</taxon>
        <taxon>Magnoliopsida</taxon>
        <taxon>eudicotyledons</taxon>
        <taxon>Gunneridae</taxon>
        <taxon>Pentapetalae</taxon>
        <taxon>rosids</taxon>
        <taxon>Vitales</taxon>
        <taxon>Vitaceae</taxon>
        <taxon>Viteae</taxon>
        <taxon>Vitis</taxon>
    </lineage>
</organism>
<proteinExistence type="predicted"/>
<dbReference type="Proteomes" id="UP000288805">
    <property type="component" value="Unassembled WGS sequence"/>
</dbReference>
<reference evidence="1 2" key="1">
    <citation type="journal article" date="2018" name="PLoS Genet.">
        <title>Population sequencing reveals clonal diversity and ancestral inbreeding in the grapevine cultivar Chardonnay.</title>
        <authorList>
            <person name="Roach M.J."/>
            <person name="Johnson D.L."/>
            <person name="Bohlmann J."/>
            <person name="van Vuuren H.J."/>
            <person name="Jones S.J."/>
            <person name="Pretorius I.S."/>
            <person name="Schmidt S.A."/>
            <person name="Borneman A.R."/>
        </authorList>
    </citation>
    <scope>NUCLEOTIDE SEQUENCE [LARGE SCALE GENOMIC DNA]</scope>
    <source>
        <strain evidence="2">cv. Chardonnay</strain>
        <tissue evidence="1">Leaf</tissue>
    </source>
</reference>
<accession>A0A438FL85</accession>
<evidence type="ECO:0000313" key="1">
    <source>
        <dbReference type="EMBL" id="RVW60731.1"/>
    </source>
</evidence>
<dbReference type="AlphaFoldDB" id="A0A438FL85"/>
<evidence type="ECO:0000313" key="2">
    <source>
        <dbReference type="Proteomes" id="UP000288805"/>
    </source>
</evidence>
<name>A0A438FL85_VITVI</name>
<protein>
    <submittedName>
        <fullName evidence="1">Uncharacterized protein</fullName>
    </submittedName>
</protein>
<gene>
    <name evidence="1" type="ORF">CK203_053067</name>
</gene>